<proteinExistence type="predicted"/>
<evidence type="ECO:0000313" key="1">
    <source>
        <dbReference type="EMBL" id="KAG1887459.1"/>
    </source>
</evidence>
<gene>
    <name evidence="1" type="ORF">F5891DRAFT_1199923</name>
</gene>
<organism evidence="1 2">
    <name type="scientific">Suillus fuscotomentosus</name>
    <dbReference type="NCBI Taxonomy" id="1912939"/>
    <lineage>
        <taxon>Eukaryota</taxon>
        <taxon>Fungi</taxon>
        <taxon>Dikarya</taxon>
        <taxon>Basidiomycota</taxon>
        <taxon>Agaricomycotina</taxon>
        <taxon>Agaricomycetes</taxon>
        <taxon>Agaricomycetidae</taxon>
        <taxon>Boletales</taxon>
        <taxon>Suillineae</taxon>
        <taxon>Suillaceae</taxon>
        <taxon>Suillus</taxon>
    </lineage>
</organism>
<dbReference type="RefSeq" id="XP_041216863.1">
    <property type="nucleotide sequence ID" value="XM_041368796.1"/>
</dbReference>
<reference evidence="1" key="1">
    <citation type="journal article" date="2020" name="New Phytol.">
        <title>Comparative genomics reveals dynamic genome evolution in host specialist ectomycorrhizal fungi.</title>
        <authorList>
            <person name="Lofgren L.A."/>
            <person name="Nguyen N.H."/>
            <person name="Vilgalys R."/>
            <person name="Ruytinx J."/>
            <person name="Liao H.L."/>
            <person name="Branco S."/>
            <person name="Kuo A."/>
            <person name="LaButti K."/>
            <person name="Lipzen A."/>
            <person name="Andreopoulos W."/>
            <person name="Pangilinan J."/>
            <person name="Riley R."/>
            <person name="Hundley H."/>
            <person name="Na H."/>
            <person name="Barry K."/>
            <person name="Grigoriev I.V."/>
            <person name="Stajich J.E."/>
            <person name="Kennedy P.G."/>
        </authorList>
    </citation>
    <scope>NUCLEOTIDE SEQUENCE</scope>
    <source>
        <strain evidence="1">FC203</strain>
    </source>
</reference>
<dbReference type="EMBL" id="JABBWK010000210">
    <property type="protein sequence ID" value="KAG1887459.1"/>
    <property type="molecule type" value="Genomic_DNA"/>
</dbReference>
<name>A0AAD4DP27_9AGAM</name>
<accession>A0AAD4DP27</accession>
<evidence type="ECO:0000313" key="2">
    <source>
        <dbReference type="Proteomes" id="UP001195769"/>
    </source>
</evidence>
<dbReference type="GeneID" id="64663094"/>
<dbReference type="AlphaFoldDB" id="A0AAD4DP27"/>
<sequence>MSLPVSTGSSKKKAKSNVVQQVDQFWGEIESLQSDAMLCHDSKHQRFLTKLEVSQAALNHQRQQKNKELEIRLHKVDIRVHEAHSQVLNKKAETLCKGGRALALDGAA</sequence>
<dbReference type="Proteomes" id="UP001195769">
    <property type="component" value="Unassembled WGS sequence"/>
</dbReference>
<protein>
    <submittedName>
        <fullName evidence="1">Uncharacterized protein</fullName>
    </submittedName>
</protein>
<keyword evidence="2" id="KW-1185">Reference proteome</keyword>
<comment type="caution">
    <text evidence="1">The sequence shown here is derived from an EMBL/GenBank/DDBJ whole genome shotgun (WGS) entry which is preliminary data.</text>
</comment>